<organism evidence="3 4">
    <name type="scientific">Symbiodinium microadriaticum</name>
    <name type="common">Dinoflagellate</name>
    <name type="synonym">Zooxanthella microadriatica</name>
    <dbReference type="NCBI Taxonomy" id="2951"/>
    <lineage>
        <taxon>Eukaryota</taxon>
        <taxon>Sar</taxon>
        <taxon>Alveolata</taxon>
        <taxon>Dinophyceae</taxon>
        <taxon>Suessiales</taxon>
        <taxon>Symbiodiniaceae</taxon>
        <taxon>Symbiodinium</taxon>
    </lineage>
</organism>
<evidence type="ECO:0000313" key="4">
    <source>
        <dbReference type="Proteomes" id="UP000186817"/>
    </source>
</evidence>
<accession>A0A1Q9D020</accession>
<dbReference type="InterPro" id="IPR036770">
    <property type="entry name" value="Ankyrin_rpt-contain_sf"/>
</dbReference>
<dbReference type="InterPro" id="IPR000626">
    <property type="entry name" value="Ubiquitin-like_dom"/>
</dbReference>
<proteinExistence type="predicted"/>
<dbReference type="PROSITE" id="PS50297">
    <property type="entry name" value="ANK_REP_REGION"/>
    <property type="match status" value="4"/>
</dbReference>
<dbReference type="PROSITE" id="PS50053">
    <property type="entry name" value="UBIQUITIN_2"/>
    <property type="match status" value="1"/>
</dbReference>
<keyword evidence="1" id="KW-0677">Repeat</keyword>
<dbReference type="AlphaFoldDB" id="A0A1Q9D020"/>
<sequence>MLRIWSISGHEMAHVPLAEVSTVRNLKERLAQLHGVPRFRQRLLDDGESLQDTATVHPADLQLVFLNYSEASLEQAAELTAAVGHGSVSEVEEILQRPQDPNQADADGNTPLIVAENAEIASLLLEAGADKDQSSCDSNRRTALGQAVQGGHLEVVNLLLEAGADKDLANSHGTTPLMLAAAYGHVDITGSLLEADVGIDLTDVRGITALMIAAITGNVEIGSLLLTAGVKKDVACRGGGTALMFAARYGKVDFVRLLLQAGAVRDMPNNQGKTASVLAAEHGHVEAASLLSA</sequence>
<dbReference type="PANTHER" id="PTHR24166:SF48">
    <property type="entry name" value="PROTEIN VAPYRIN"/>
    <property type="match status" value="1"/>
</dbReference>
<dbReference type="SUPFAM" id="SSF54236">
    <property type="entry name" value="Ubiquitin-like"/>
    <property type="match status" value="1"/>
</dbReference>
<dbReference type="PANTHER" id="PTHR24166">
    <property type="entry name" value="ROLLING PEBBLES, ISOFORM B"/>
    <property type="match status" value="1"/>
</dbReference>
<dbReference type="PROSITE" id="PS50088">
    <property type="entry name" value="ANK_REPEAT"/>
    <property type="match status" value="4"/>
</dbReference>
<dbReference type="OrthoDB" id="426293at2759"/>
<dbReference type="InterPro" id="IPR002110">
    <property type="entry name" value="Ankyrin_rpt"/>
</dbReference>
<dbReference type="SUPFAM" id="SSF48403">
    <property type="entry name" value="Ankyrin repeat"/>
    <property type="match status" value="1"/>
</dbReference>
<dbReference type="EMBL" id="LSRX01000809">
    <property type="protein sequence ID" value="OLP88512.1"/>
    <property type="molecule type" value="Genomic_DNA"/>
</dbReference>
<dbReference type="OMA" id="SGHEMAH"/>
<keyword evidence="4" id="KW-1185">Reference proteome</keyword>
<dbReference type="SMART" id="SM00248">
    <property type="entry name" value="ANK"/>
    <property type="match status" value="6"/>
</dbReference>
<dbReference type="CDD" id="cd17039">
    <property type="entry name" value="Ubl_ubiquitin_like"/>
    <property type="match status" value="1"/>
</dbReference>
<evidence type="ECO:0000256" key="2">
    <source>
        <dbReference type="ARBA" id="ARBA00023043"/>
    </source>
</evidence>
<name>A0A1Q9D020_SYMMI</name>
<gene>
    <name evidence="3" type="primary">ANKRD50</name>
    <name evidence="3" type="ORF">AK812_SmicGene30147</name>
</gene>
<evidence type="ECO:0000256" key="1">
    <source>
        <dbReference type="ARBA" id="ARBA00022737"/>
    </source>
</evidence>
<dbReference type="Gene3D" id="3.10.20.90">
    <property type="entry name" value="Phosphatidylinositol 3-kinase Catalytic Subunit, Chain A, domain 1"/>
    <property type="match status" value="1"/>
</dbReference>
<protein>
    <submittedName>
        <fullName evidence="3">Ankyrin repeat domain-containing protein 50</fullName>
    </submittedName>
</protein>
<comment type="caution">
    <text evidence="3">The sequence shown here is derived from an EMBL/GenBank/DDBJ whole genome shotgun (WGS) entry which is preliminary data.</text>
</comment>
<dbReference type="Gene3D" id="1.25.40.20">
    <property type="entry name" value="Ankyrin repeat-containing domain"/>
    <property type="match status" value="3"/>
</dbReference>
<dbReference type="Pfam" id="PF12796">
    <property type="entry name" value="Ank_2"/>
    <property type="match status" value="2"/>
</dbReference>
<dbReference type="Pfam" id="PF13857">
    <property type="entry name" value="Ank_5"/>
    <property type="match status" value="1"/>
</dbReference>
<dbReference type="InterPro" id="IPR050889">
    <property type="entry name" value="Dendritic_Spine_Reg/Scaffold"/>
</dbReference>
<keyword evidence="2" id="KW-0040">ANK repeat</keyword>
<dbReference type="Proteomes" id="UP000186817">
    <property type="component" value="Unassembled WGS sequence"/>
</dbReference>
<reference evidence="3 4" key="1">
    <citation type="submission" date="2016-02" db="EMBL/GenBank/DDBJ databases">
        <title>Genome analysis of coral dinoflagellate symbionts highlights evolutionary adaptations to a symbiotic lifestyle.</title>
        <authorList>
            <person name="Aranda M."/>
            <person name="Li Y."/>
            <person name="Liew Y.J."/>
            <person name="Baumgarten S."/>
            <person name="Simakov O."/>
            <person name="Wilson M."/>
            <person name="Piel J."/>
            <person name="Ashoor H."/>
            <person name="Bougouffa S."/>
            <person name="Bajic V.B."/>
            <person name="Ryu T."/>
            <person name="Ravasi T."/>
            <person name="Bayer T."/>
            <person name="Micklem G."/>
            <person name="Kim H."/>
            <person name="Bhak J."/>
            <person name="Lajeunesse T.C."/>
            <person name="Voolstra C.R."/>
        </authorList>
    </citation>
    <scope>NUCLEOTIDE SEQUENCE [LARGE SCALE GENOMIC DNA]</scope>
    <source>
        <strain evidence="3 4">CCMP2467</strain>
    </source>
</reference>
<evidence type="ECO:0000313" key="3">
    <source>
        <dbReference type="EMBL" id="OLP88512.1"/>
    </source>
</evidence>
<dbReference type="InterPro" id="IPR029071">
    <property type="entry name" value="Ubiquitin-like_domsf"/>
</dbReference>